<proteinExistence type="predicted"/>
<gene>
    <name evidence="1" type="ORF">QR680_010450</name>
</gene>
<dbReference type="Proteomes" id="UP001175271">
    <property type="component" value="Unassembled WGS sequence"/>
</dbReference>
<organism evidence="1 2">
    <name type="scientific">Steinernema hermaphroditum</name>
    <dbReference type="NCBI Taxonomy" id="289476"/>
    <lineage>
        <taxon>Eukaryota</taxon>
        <taxon>Metazoa</taxon>
        <taxon>Ecdysozoa</taxon>
        <taxon>Nematoda</taxon>
        <taxon>Chromadorea</taxon>
        <taxon>Rhabditida</taxon>
        <taxon>Tylenchina</taxon>
        <taxon>Panagrolaimomorpha</taxon>
        <taxon>Strongyloidoidea</taxon>
        <taxon>Steinernematidae</taxon>
        <taxon>Steinernema</taxon>
    </lineage>
</organism>
<protein>
    <recommendedName>
        <fullName evidence="3">Nucleotide-diphospho-sugar transferase domain-containing protein</fullName>
    </recommendedName>
</protein>
<keyword evidence="2" id="KW-1185">Reference proteome</keyword>
<dbReference type="Gene3D" id="3.90.550.10">
    <property type="entry name" value="Spore Coat Polysaccharide Biosynthesis Protein SpsA, Chain A"/>
    <property type="match status" value="1"/>
</dbReference>
<dbReference type="Pfam" id="PF03314">
    <property type="entry name" value="DUF273"/>
    <property type="match status" value="1"/>
</dbReference>
<dbReference type="AlphaFoldDB" id="A0AA39MAR0"/>
<evidence type="ECO:0000313" key="1">
    <source>
        <dbReference type="EMBL" id="KAK0427846.1"/>
    </source>
</evidence>
<dbReference type="InterPro" id="IPR004988">
    <property type="entry name" value="DUF273"/>
</dbReference>
<dbReference type="PANTHER" id="PTHR31562:SF9">
    <property type="entry name" value="GLYCOSYLTRANSFERASE FAMILY 8 PROTEIN"/>
    <property type="match status" value="1"/>
</dbReference>
<dbReference type="EMBL" id="JAUCMV010000001">
    <property type="protein sequence ID" value="KAK0427846.1"/>
    <property type="molecule type" value="Genomic_DNA"/>
</dbReference>
<dbReference type="PANTHER" id="PTHR31562">
    <property type="entry name" value="PROTEIN CBG18972"/>
    <property type="match status" value="1"/>
</dbReference>
<accession>A0AA39MAR0</accession>
<reference evidence="1" key="1">
    <citation type="submission" date="2023-06" db="EMBL/GenBank/DDBJ databases">
        <title>Genomic analysis of the entomopathogenic nematode Steinernema hermaphroditum.</title>
        <authorList>
            <person name="Schwarz E.M."/>
            <person name="Heppert J.K."/>
            <person name="Baniya A."/>
            <person name="Schwartz H.T."/>
            <person name="Tan C.-H."/>
            <person name="Antoshechkin I."/>
            <person name="Sternberg P.W."/>
            <person name="Goodrich-Blair H."/>
            <person name="Dillman A.R."/>
        </authorList>
    </citation>
    <scope>NUCLEOTIDE SEQUENCE</scope>
    <source>
        <strain evidence="1">PS9179</strain>
        <tissue evidence="1">Whole animal</tissue>
    </source>
</reference>
<evidence type="ECO:0000313" key="2">
    <source>
        <dbReference type="Proteomes" id="UP001175271"/>
    </source>
</evidence>
<sequence>MRLFLSQRRLFALLLFTLLFLVLILKMDFSLKGDHINDKIYYALEEQNKTFYRSRDSKSNNSRNIGILTVIDETVKERDYFFALESMRCYASLQAYDFRIEKDSATWSALCNQTDIMFRRHCIAAHLLDDHEWTLVIDADVGVINPSKLIEEWIDDRFDVIMYDRFYNWEVATGSYLVRRSQFGKEFLMQFAEYEKKLPKSFHGTDNSAIHALLVDLFAPYAKQEMSDCHIIWEQSKSYSEVFQFEACVRIILGSNRHFPPKLKIVPKGEGWVRDGWLSDSLWSPETDFMLHGWQLRRLLTPFLNETRYLQFASWEAPFSRPIDQTQCQLGTSTWHYNRALIKTRKIIEEKLETVRRKVISHFWNTTAEIGRYFKCAIPKEDRGVFKRMPWAFRVLGYSYADELRTSDLPGFYSWSAINEWTVLDDNYCGQRAGCFLADFVETDD</sequence>
<dbReference type="InterPro" id="IPR029044">
    <property type="entry name" value="Nucleotide-diphossugar_trans"/>
</dbReference>
<evidence type="ECO:0008006" key="3">
    <source>
        <dbReference type="Google" id="ProtNLM"/>
    </source>
</evidence>
<name>A0AA39MAR0_9BILA</name>
<comment type="caution">
    <text evidence="1">The sequence shown here is derived from an EMBL/GenBank/DDBJ whole genome shotgun (WGS) entry which is preliminary data.</text>
</comment>